<name>A0AAW1RYB4_9CHLO</name>
<keyword evidence="2" id="KW-0732">Signal</keyword>
<reference evidence="3 4" key="1">
    <citation type="journal article" date="2024" name="Nat. Commun.">
        <title>Phylogenomics reveals the evolutionary origins of lichenization in chlorophyte algae.</title>
        <authorList>
            <person name="Puginier C."/>
            <person name="Libourel C."/>
            <person name="Otte J."/>
            <person name="Skaloud P."/>
            <person name="Haon M."/>
            <person name="Grisel S."/>
            <person name="Petersen M."/>
            <person name="Berrin J.G."/>
            <person name="Delaux P.M."/>
            <person name="Dal Grande F."/>
            <person name="Keller J."/>
        </authorList>
    </citation>
    <scope>NUCLEOTIDE SEQUENCE [LARGE SCALE GENOMIC DNA]</scope>
    <source>
        <strain evidence="3 4">SAG 2145</strain>
    </source>
</reference>
<protein>
    <submittedName>
        <fullName evidence="3">Uncharacterized protein</fullName>
    </submittedName>
</protein>
<proteinExistence type="predicted"/>
<feature type="compositionally biased region" description="Polar residues" evidence="1">
    <location>
        <begin position="307"/>
        <end position="331"/>
    </location>
</feature>
<dbReference type="AlphaFoldDB" id="A0AAW1RYB4"/>
<keyword evidence="4" id="KW-1185">Reference proteome</keyword>
<sequence length="331" mass="35602">MIHLALLATAAFHMWTCILAAGTIGFDEEAITGSPGARWMAGHPVHASLASLRGNRRLKLLELDQRTSKQAPPEKGKDQATSNAPAPSLGQSAEHGMDEQSTSQAHMLPAFLDRHDLPSQWTESDDMTAGAEPPASKQLALLQASLPSIHDLTPSMLADADRAPESVLPPVWVRPSSAQAALDTQKQPADLSLTLQERPLFGASDSATSLNQQQGGLPSSEPIKHKYAEASKQRTLLPDGPLRQAMLPRFHLPISFGQWSLFGRKPSKPAEPRSPPRQPAIKLFGPLTPAVQWDHPPDSGPPVPSTGRMTSHRSSVTCQQPQASSPLFQTS</sequence>
<feature type="signal peptide" evidence="2">
    <location>
        <begin position="1"/>
        <end position="20"/>
    </location>
</feature>
<comment type="caution">
    <text evidence="3">The sequence shown here is derived from an EMBL/GenBank/DDBJ whole genome shotgun (WGS) entry which is preliminary data.</text>
</comment>
<dbReference type="EMBL" id="JALJOS010000005">
    <property type="protein sequence ID" value="KAK9838779.1"/>
    <property type="molecule type" value="Genomic_DNA"/>
</dbReference>
<feature type="region of interest" description="Disordered" evidence="1">
    <location>
        <begin position="64"/>
        <end position="102"/>
    </location>
</feature>
<organism evidence="3 4">
    <name type="scientific">Apatococcus lobatus</name>
    <dbReference type="NCBI Taxonomy" id="904363"/>
    <lineage>
        <taxon>Eukaryota</taxon>
        <taxon>Viridiplantae</taxon>
        <taxon>Chlorophyta</taxon>
        <taxon>core chlorophytes</taxon>
        <taxon>Trebouxiophyceae</taxon>
        <taxon>Chlorellales</taxon>
        <taxon>Chlorellaceae</taxon>
        <taxon>Apatococcus</taxon>
    </lineage>
</organism>
<accession>A0AAW1RYB4</accession>
<feature type="compositionally biased region" description="Polar residues" evidence="1">
    <location>
        <begin position="79"/>
        <end position="91"/>
    </location>
</feature>
<evidence type="ECO:0000256" key="1">
    <source>
        <dbReference type="SAM" id="MobiDB-lite"/>
    </source>
</evidence>
<feature type="compositionally biased region" description="Basic and acidic residues" evidence="1">
    <location>
        <begin position="64"/>
        <end position="78"/>
    </location>
</feature>
<dbReference type="Proteomes" id="UP001438707">
    <property type="component" value="Unassembled WGS sequence"/>
</dbReference>
<evidence type="ECO:0000313" key="4">
    <source>
        <dbReference type="Proteomes" id="UP001438707"/>
    </source>
</evidence>
<feature type="region of interest" description="Disordered" evidence="1">
    <location>
        <begin position="263"/>
        <end position="331"/>
    </location>
</feature>
<feature type="chain" id="PRO_5043452593" evidence="2">
    <location>
        <begin position="21"/>
        <end position="331"/>
    </location>
</feature>
<gene>
    <name evidence="3" type="ORF">WJX74_003251</name>
</gene>
<evidence type="ECO:0000256" key="2">
    <source>
        <dbReference type="SAM" id="SignalP"/>
    </source>
</evidence>
<evidence type="ECO:0000313" key="3">
    <source>
        <dbReference type="EMBL" id="KAK9838779.1"/>
    </source>
</evidence>